<sequence>MINDEIKNTMIKNTDSIINVNFSYLKRTLFFALFLLFSNYTFSQNFPKQVKLIEDFVPKGWKVIYHTQGDLNKDQLDDQVVIIEDTNPKNFRKNENFGSDQLNLNPRIILVFFKNKNQGYTLVAKNNKGFIPTENSEMNPCLEDPLLETGGISIEKGLLKISFRYWLSCGSWFVNNADYTFRFQNNRFELIGFEHSEFHRATGEESSTSINFSTRKKSETTGGSMSDDHPGNEKTVWSTIKPKKIYDLQNMVDEDYFEILGIERN</sequence>
<organism evidence="2 3">
    <name type="scientific">Chryseobacterium arachidis</name>
    <dbReference type="NCBI Taxonomy" id="1416778"/>
    <lineage>
        <taxon>Bacteria</taxon>
        <taxon>Pseudomonadati</taxon>
        <taxon>Bacteroidota</taxon>
        <taxon>Flavobacteriia</taxon>
        <taxon>Flavobacteriales</taxon>
        <taxon>Weeksellaceae</taxon>
        <taxon>Chryseobacterium group</taxon>
        <taxon>Chryseobacterium</taxon>
    </lineage>
</organism>
<gene>
    <name evidence="2" type="ORF">SAMN05443633_111111</name>
</gene>
<evidence type="ECO:0000313" key="3">
    <source>
        <dbReference type="Proteomes" id="UP000184518"/>
    </source>
</evidence>
<feature type="region of interest" description="Disordered" evidence="1">
    <location>
        <begin position="202"/>
        <end position="234"/>
    </location>
</feature>
<evidence type="ECO:0000313" key="2">
    <source>
        <dbReference type="EMBL" id="SHG20829.1"/>
    </source>
</evidence>
<evidence type="ECO:0000256" key="1">
    <source>
        <dbReference type="SAM" id="MobiDB-lite"/>
    </source>
</evidence>
<protein>
    <submittedName>
        <fullName evidence="2">Uncharacterized protein</fullName>
    </submittedName>
</protein>
<feature type="compositionally biased region" description="Polar residues" evidence="1">
    <location>
        <begin position="204"/>
        <end position="213"/>
    </location>
</feature>
<keyword evidence="3" id="KW-1185">Reference proteome</keyword>
<dbReference type="STRING" id="1416778.SAMN05443633_111111"/>
<dbReference type="Proteomes" id="UP000184518">
    <property type="component" value="Unassembled WGS sequence"/>
</dbReference>
<name>A0A1M5HY81_9FLAO</name>
<dbReference type="EMBL" id="FQUT01000011">
    <property type="protein sequence ID" value="SHG20829.1"/>
    <property type="molecule type" value="Genomic_DNA"/>
</dbReference>
<dbReference type="AlphaFoldDB" id="A0A1M5HY81"/>
<proteinExistence type="predicted"/>
<reference evidence="3" key="1">
    <citation type="submission" date="2016-11" db="EMBL/GenBank/DDBJ databases">
        <authorList>
            <person name="Varghese N."/>
            <person name="Submissions S."/>
        </authorList>
    </citation>
    <scope>NUCLEOTIDE SEQUENCE [LARGE SCALE GENOMIC DNA]</scope>
    <source>
        <strain evidence="3">DSM 27619</strain>
    </source>
</reference>
<accession>A0A1M5HY81</accession>